<evidence type="ECO:0000256" key="14">
    <source>
        <dbReference type="PIRSR" id="PIRSR614732-2"/>
    </source>
</evidence>
<evidence type="ECO:0000256" key="10">
    <source>
        <dbReference type="ARBA" id="ARBA00022793"/>
    </source>
</evidence>
<dbReference type="InterPro" id="IPR001754">
    <property type="entry name" value="OMPdeCOase_dom"/>
</dbReference>
<dbReference type="InterPro" id="IPR029057">
    <property type="entry name" value="PRTase-like"/>
</dbReference>
<evidence type="ECO:0000256" key="5">
    <source>
        <dbReference type="ARBA" id="ARBA00011971"/>
    </source>
</evidence>
<evidence type="ECO:0000256" key="1">
    <source>
        <dbReference type="ARBA" id="ARBA00004861"/>
    </source>
</evidence>
<dbReference type="InterPro" id="IPR023031">
    <property type="entry name" value="OPRT"/>
</dbReference>
<evidence type="ECO:0000256" key="6">
    <source>
        <dbReference type="ARBA" id="ARBA00012321"/>
    </source>
</evidence>
<sequence>MESKLRQFAVQLYEAGALKLGTFTLKSGAISPFYVDLRNVVCSTEMHMFVAELLRELIVSKKLESQILCGVPYTALPLATLVATKLGQNMVIRRKEAKAYGLKNLIEGVKDGMAGQKCLVIEDLISSGASIVETVSDLEASGFIVKDAVVILNREQGGVANLEKKNINVHALFTISEIVDMLLLEKKIEESVVTTVKEYIKTGQIPLKISPELSLSGDRLKLSFEKRKQFAKSAAAASLFDIMVAKNSNLCVAADVPTAEKLLEITKLVGPYICVLKTHHDIVDNFTDDTAVELQKLAKKFNFLIMEDRKFAEIGSIALKQASKVAGWADLVTAHSNAGPDIVPALRSAFSTCPEGDKKGVFLVAEMSSKGNLHSPEYAKATANMAILYPEVVSGLVCQSPSVVPSLGVLQLTPGVNLETKGDSLGQQYNTPEVVVGEKGADIAVVGRGIVSVSDPAAAAQKYQTLLWQAYLNRLA</sequence>
<evidence type="ECO:0000256" key="2">
    <source>
        <dbReference type="ARBA" id="ARBA00004889"/>
    </source>
</evidence>
<dbReference type="NCBIfam" id="TIGR01740">
    <property type="entry name" value="pyrF"/>
    <property type="match status" value="1"/>
</dbReference>
<dbReference type="InterPro" id="IPR011060">
    <property type="entry name" value="RibuloseP-bd_barrel"/>
</dbReference>
<dbReference type="AlphaFoldDB" id="A0A9P0AK12"/>
<evidence type="ECO:0000313" key="16">
    <source>
        <dbReference type="EMBL" id="CAH0392340.1"/>
    </source>
</evidence>
<feature type="binding site" evidence="14">
    <location>
        <position position="368"/>
    </location>
    <ligand>
        <name>substrate</name>
    </ligand>
</feature>
<dbReference type="InterPro" id="IPR000836">
    <property type="entry name" value="PRTase_dom"/>
</dbReference>
<evidence type="ECO:0000256" key="8">
    <source>
        <dbReference type="ARBA" id="ARBA00022676"/>
    </source>
</evidence>
<dbReference type="KEGG" id="btab:109036513"/>
<evidence type="ECO:0000256" key="9">
    <source>
        <dbReference type="ARBA" id="ARBA00022679"/>
    </source>
</evidence>
<evidence type="ECO:0000313" key="17">
    <source>
        <dbReference type="Proteomes" id="UP001152759"/>
    </source>
</evidence>
<comment type="similarity">
    <text evidence="4">In the C-terminal section; belongs to the OMP decarboxylase family.</text>
</comment>
<feature type="binding site" evidence="14">
    <location>
        <position position="255"/>
    </location>
    <ligand>
        <name>substrate</name>
    </ligand>
</feature>
<evidence type="ECO:0000256" key="11">
    <source>
        <dbReference type="ARBA" id="ARBA00022975"/>
    </source>
</evidence>
<keyword evidence="8" id="KW-0328">Glycosyltransferase</keyword>
<reference evidence="16" key="1">
    <citation type="submission" date="2021-12" db="EMBL/GenBank/DDBJ databases">
        <authorList>
            <person name="King R."/>
        </authorList>
    </citation>
    <scope>NUCLEOTIDE SEQUENCE</scope>
</reference>
<keyword evidence="10" id="KW-0210">Decarboxylase</keyword>
<dbReference type="PANTHER" id="PTHR19278:SF9">
    <property type="entry name" value="URIDINE 5'-MONOPHOSPHATE SYNTHASE"/>
    <property type="match status" value="1"/>
</dbReference>
<dbReference type="CDD" id="cd06223">
    <property type="entry name" value="PRTases_typeI"/>
    <property type="match status" value="1"/>
</dbReference>
<evidence type="ECO:0000259" key="15">
    <source>
        <dbReference type="SMART" id="SM00934"/>
    </source>
</evidence>
<feature type="binding site" evidence="14">
    <location>
        <position position="448"/>
    </location>
    <ligand>
        <name>substrate</name>
    </ligand>
</feature>
<comment type="pathway">
    <text evidence="2">Pyrimidine metabolism; UMP biosynthesis via de novo pathway; UMP from orotate: step 1/2.</text>
</comment>
<dbReference type="NCBIfam" id="TIGR00336">
    <property type="entry name" value="pyrE"/>
    <property type="match status" value="1"/>
</dbReference>
<dbReference type="EC" id="2.4.2.10" evidence="5"/>
<dbReference type="HAMAP" id="MF_01208">
    <property type="entry name" value="PyrE"/>
    <property type="match status" value="1"/>
</dbReference>
<keyword evidence="11" id="KW-0665">Pyrimidine biosynthesis</keyword>
<dbReference type="InterPro" id="IPR004467">
    <property type="entry name" value="Or_phspho_trans_dom"/>
</dbReference>
<dbReference type="Proteomes" id="UP001152759">
    <property type="component" value="Chromosome 6"/>
</dbReference>
<feature type="binding site" evidence="14">
    <location>
        <position position="277"/>
    </location>
    <ligand>
        <name>substrate</name>
    </ligand>
</feature>
<dbReference type="EC" id="4.1.1.23" evidence="6"/>
<keyword evidence="12" id="KW-0456">Lyase</keyword>
<dbReference type="Pfam" id="PF00215">
    <property type="entry name" value="OMPdecase"/>
    <property type="match status" value="1"/>
</dbReference>
<protein>
    <recommendedName>
        <fullName evidence="7">Uridine 5'-monophosphate synthase</fullName>
        <ecNumber evidence="5">2.4.2.10</ecNumber>
        <ecNumber evidence="6">4.1.1.23</ecNumber>
    </recommendedName>
</protein>
<comment type="similarity">
    <text evidence="3">In the N-terminal section; belongs to the purine/pyrimidine phosphoribosyltransferase family.</text>
</comment>
<keyword evidence="9" id="KW-0808">Transferase</keyword>
<evidence type="ECO:0000256" key="3">
    <source>
        <dbReference type="ARBA" id="ARBA00006221"/>
    </source>
</evidence>
<proteinExistence type="inferred from homology"/>
<dbReference type="SUPFAM" id="SSF51366">
    <property type="entry name" value="Ribulose-phoshate binding barrel"/>
    <property type="match status" value="1"/>
</dbReference>
<dbReference type="GO" id="GO:0004590">
    <property type="term" value="F:orotidine-5'-phosphate decarboxylase activity"/>
    <property type="evidence" value="ECO:0007669"/>
    <property type="project" value="UniProtKB-EC"/>
</dbReference>
<dbReference type="InterPro" id="IPR014732">
    <property type="entry name" value="OMPdecase"/>
</dbReference>
<dbReference type="GO" id="GO:0044205">
    <property type="term" value="P:'de novo' UMP biosynthetic process"/>
    <property type="evidence" value="ECO:0007669"/>
    <property type="project" value="InterPro"/>
</dbReference>
<dbReference type="Gene3D" id="3.20.20.70">
    <property type="entry name" value="Aldolase class I"/>
    <property type="match status" value="1"/>
</dbReference>
<dbReference type="SUPFAM" id="SSF53271">
    <property type="entry name" value="PRTase-like"/>
    <property type="match status" value="1"/>
</dbReference>
<accession>A0A9P0AK12</accession>
<dbReference type="EMBL" id="OU963867">
    <property type="protein sequence ID" value="CAH0392340.1"/>
    <property type="molecule type" value="Genomic_DNA"/>
</dbReference>
<dbReference type="GO" id="GO:0004588">
    <property type="term" value="F:orotate phosphoribosyltransferase activity"/>
    <property type="evidence" value="ECO:0007669"/>
    <property type="project" value="UniProtKB-EC"/>
</dbReference>
<feature type="binding site" evidence="14">
    <location>
        <position position="447"/>
    </location>
    <ligand>
        <name>substrate</name>
    </ligand>
</feature>
<dbReference type="GO" id="GO:0006207">
    <property type="term" value="P:'de novo' pyrimidine nucleobase biosynthetic process"/>
    <property type="evidence" value="ECO:0007669"/>
    <property type="project" value="InterPro"/>
</dbReference>
<evidence type="ECO:0000256" key="4">
    <source>
        <dbReference type="ARBA" id="ARBA00009769"/>
    </source>
</evidence>
<dbReference type="FunFam" id="3.20.20.70:FF:000114">
    <property type="entry name" value="Decarboxylase,orotidine phosphate"/>
    <property type="match status" value="1"/>
</dbReference>
<dbReference type="SMART" id="SM00934">
    <property type="entry name" value="OMPdecase"/>
    <property type="match status" value="1"/>
</dbReference>
<comment type="pathway">
    <text evidence="1">Pyrimidine metabolism; UMP biosynthesis via de novo pathway; UMP from orotate: step 2/2.</text>
</comment>
<name>A0A9P0AK12_BEMTA</name>
<keyword evidence="13" id="KW-0511">Multifunctional enzyme</keyword>
<dbReference type="InterPro" id="IPR013785">
    <property type="entry name" value="Aldolase_TIM"/>
</dbReference>
<dbReference type="CDD" id="cd04725">
    <property type="entry name" value="OMP_decarboxylase_like"/>
    <property type="match status" value="1"/>
</dbReference>
<feature type="domain" description="Orotidine 5'-phosphate decarboxylase" evidence="15">
    <location>
        <begin position="249"/>
        <end position="463"/>
    </location>
</feature>
<gene>
    <name evidence="16" type="ORF">BEMITA_LOCUS10867</name>
</gene>
<feature type="binding site" evidence="14">
    <location>
        <position position="427"/>
    </location>
    <ligand>
        <name>substrate</name>
    </ligand>
</feature>
<organism evidence="16 17">
    <name type="scientific">Bemisia tabaci</name>
    <name type="common">Sweetpotato whitefly</name>
    <name type="synonym">Aleurodes tabaci</name>
    <dbReference type="NCBI Taxonomy" id="7038"/>
    <lineage>
        <taxon>Eukaryota</taxon>
        <taxon>Metazoa</taxon>
        <taxon>Ecdysozoa</taxon>
        <taxon>Arthropoda</taxon>
        <taxon>Hexapoda</taxon>
        <taxon>Insecta</taxon>
        <taxon>Pterygota</taxon>
        <taxon>Neoptera</taxon>
        <taxon>Paraneoptera</taxon>
        <taxon>Hemiptera</taxon>
        <taxon>Sternorrhyncha</taxon>
        <taxon>Aleyrodoidea</taxon>
        <taxon>Aleyrodidae</taxon>
        <taxon>Aleyrodinae</taxon>
        <taxon>Bemisia</taxon>
    </lineage>
</organism>
<evidence type="ECO:0000256" key="12">
    <source>
        <dbReference type="ARBA" id="ARBA00023239"/>
    </source>
</evidence>
<evidence type="ECO:0000256" key="7">
    <source>
        <dbReference type="ARBA" id="ARBA00015047"/>
    </source>
</evidence>
<dbReference type="Gene3D" id="3.40.50.2020">
    <property type="match status" value="1"/>
</dbReference>
<dbReference type="PANTHER" id="PTHR19278">
    <property type="entry name" value="OROTATE PHOSPHORIBOSYLTRANSFERASE"/>
    <property type="match status" value="1"/>
</dbReference>
<keyword evidence="17" id="KW-1185">Reference proteome</keyword>
<evidence type="ECO:0000256" key="13">
    <source>
        <dbReference type="ARBA" id="ARBA00023268"/>
    </source>
</evidence>